<dbReference type="RefSeq" id="WP_038086552.1">
    <property type="nucleotide sequence ID" value="NZ_JQSG02000001.1"/>
</dbReference>
<dbReference type="Proteomes" id="UP000029273">
    <property type="component" value="Unassembled WGS sequence"/>
</dbReference>
<dbReference type="Gene3D" id="3.40.50.720">
    <property type="entry name" value="NAD(P)-binding Rossmann-like Domain"/>
    <property type="match status" value="2"/>
</dbReference>
<sequence>MSDIVISEFMEEGAVESLRAHRTVCYDPSLADDPARLTRCLREARALIVRNRTQVDAELLAAAPQLCVVGRLGVGLDNIDTAHCRLRSIEVLPATGANNVAVAEYVIAAMLLLVRGSFAMTAEVEAGRWPRGAAIGGEVSGRVLGLVGFGGIAREVATRAQALGLSLLAHDPALATDAVLWRRHNVQPVDSIEALLAGSDIVSLHVPLNAQTRHLIGSTELARMRTGACLINAARGGVVDDAALSLALREGRLAAAALDVFEVEPLPAGSLFEGLDNVLLTPHIAGVTHESNTRVSRMIADAVSQRLEEYPA</sequence>
<feature type="domain" description="D-isomer specific 2-hydroxyacid dehydrogenase NAD-binding" evidence="6">
    <location>
        <begin position="107"/>
        <end position="285"/>
    </location>
</feature>
<evidence type="ECO:0000256" key="2">
    <source>
        <dbReference type="ARBA" id="ARBA00023002"/>
    </source>
</evidence>
<reference evidence="7 8" key="1">
    <citation type="journal article" date="2014" name="Genome Announc.">
        <title>Draft Genome Sequence of the Iron-Oxidizing, Acidophilic, and Halotolerant 'Thiobacillus prosperus' Type Strain DSM 5130.</title>
        <authorList>
            <person name="Ossandon F.J."/>
            <person name="Cardenas J.P."/>
            <person name="Corbett M."/>
            <person name="Quatrini R."/>
            <person name="Holmes D.S."/>
            <person name="Watkin E."/>
        </authorList>
    </citation>
    <scope>NUCLEOTIDE SEQUENCE [LARGE SCALE GENOMIC DNA]</scope>
    <source>
        <strain evidence="7 8">DSM 5130</strain>
    </source>
</reference>
<dbReference type="GO" id="GO:0047545">
    <property type="term" value="F:(S)-2-hydroxyglutarate dehydrogenase activity"/>
    <property type="evidence" value="ECO:0007669"/>
    <property type="project" value="UniProtKB-ARBA"/>
</dbReference>
<evidence type="ECO:0000256" key="1">
    <source>
        <dbReference type="ARBA" id="ARBA00005854"/>
    </source>
</evidence>
<protein>
    <submittedName>
        <fullName evidence="7">3-phosphoglycerate dehydrogenase</fullName>
    </submittedName>
</protein>
<keyword evidence="3" id="KW-0520">NAD</keyword>
<dbReference type="GO" id="GO:0006564">
    <property type="term" value="P:L-serine biosynthetic process"/>
    <property type="evidence" value="ECO:0007669"/>
    <property type="project" value="UniProtKB-ARBA"/>
</dbReference>
<dbReference type="Pfam" id="PF00389">
    <property type="entry name" value="2-Hacid_dh"/>
    <property type="match status" value="1"/>
</dbReference>
<gene>
    <name evidence="7" type="ORF">Thpro_020566</name>
</gene>
<evidence type="ECO:0000259" key="5">
    <source>
        <dbReference type="Pfam" id="PF00389"/>
    </source>
</evidence>
<dbReference type="PROSITE" id="PS00671">
    <property type="entry name" value="D_2_HYDROXYACID_DH_3"/>
    <property type="match status" value="1"/>
</dbReference>
<dbReference type="OrthoDB" id="9805416at2"/>
<name>A0A1A6C8H5_9GAMM</name>
<dbReference type="Pfam" id="PF02826">
    <property type="entry name" value="2-Hacid_dh_C"/>
    <property type="match status" value="1"/>
</dbReference>
<evidence type="ECO:0000313" key="7">
    <source>
        <dbReference type="EMBL" id="OBS10850.1"/>
    </source>
</evidence>
<dbReference type="InterPro" id="IPR050857">
    <property type="entry name" value="D-2-hydroxyacid_DH"/>
</dbReference>
<dbReference type="GO" id="GO:0051287">
    <property type="term" value="F:NAD binding"/>
    <property type="evidence" value="ECO:0007669"/>
    <property type="project" value="InterPro"/>
</dbReference>
<keyword evidence="2 4" id="KW-0560">Oxidoreductase</keyword>
<evidence type="ECO:0000259" key="6">
    <source>
        <dbReference type="Pfam" id="PF02826"/>
    </source>
</evidence>
<dbReference type="PROSITE" id="PS00670">
    <property type="entry name" value="D_2_HYDROXYACID_DH_2"/>
    <property type="match status" value="1"/>
</dbReference>
<dbReference type="EMBL" id="JQSG02000001">
    <property type="protein sequence ID" value="OBS10850.1"/>
    <property type="molecule type" value="Genomic_DNA"/>
</dbReference>
<comment type="caution">
    <text evidence="7">The sequence shown here is derived from an EMBL/GenBank/DDBJ whole genome shotgun (WGS) entry which is preliminary data.</text>
</comment>
<dbReference type="GO" id="GO:0004617">
    <property type="term" value="F:phosphoglycerate dehydrogenase activity"/>
    <property type="evidence" value="ECO:0007669"/>
    <property type="project" value="UniProtKB-ARBA"/>
</dbReference>
<dbReference type="SUPFAM" id="SSF52283">
    <property type="entry name" value="Formate/glycerate dehydrogenase catalytic domain-like"/>
    <property type="match status" value="1"/>
</dbReference>
<dbReference type="InterPro" id="IPR006139">
    <property type="entry name" value="D-isomer_2_OHA_DH_cat_dom"/>
</dbReference>
<dbReference type="SUPFAM" id="SSF51735">
    <property type="entry name" value="NAD(P)-binding Rossmann-fold domains"/>
    <property type="match status" value="1"/>
</dbReference>
<evidence type="ECO:0000256" key="4">
    <source>
        <dbReference type="RuleBase" id="RU003719"/>
    </source>
</evidence>
<organism evidence="7 8">
    <name type="scientific">Acidihalobacter prosperus</name>
    <dbReference type="NCBI Taxonomy" id="160660"/>
    <lineage>
        <taxon>Bacteria</taxon>
        <taxon>Pseudomonadati</taxon>
        <taxon>Pseudomonadota</taxon>
        <taxon>Gammaproteobacteria</taxon>
        <taxon>Chromatiales</taxon>
        <taxon>Ectothiorhodospiraceae</taxon>
        <taxon>Acidihalobacter</taxon>
    </lineage>
</organism>
<dbReference type="PANTHER" id="PTHR42789:SF1">
    <property type="entry name" value="D-ISOMER SPECIFIC 2-HYDROXYACID DEHYDROGENASE FAMILY PROTEIN (AFU_ORTHOLOGUE AFUA_6G10090)"/>
    <property type="match status" value="1"/>
</dbReference>
<dbReference type="InterPro" id="IPR036291">
    <property type="entry name" value="NAD(P)-bd_dom_sf"/>
</dbReference>
<evidence type="ECO:0000313" key="8">
    <source>
        <dbReference type="Proteomes" id="UP000029273"/>
    </source>
</evidence>
<dbReference type="InterPro" id="IPR006140">
    <property type="entry name" value="D-isomer_DH_NAD-bd"/>
</dbReference>
<accession>A0A1A6C8H5</accession>
<evidence type="ECO:0000256" key="3">
    <source>
        <dbReference type="ARBA" id="ARBA00023027"/>
    </source>
</evidence>
<comment type="similarity">
    <text evidence="1 4">Belongs to the D-isomer specific 2-hydroxyacid dehydrogenase family.</text>
</comment>
<keyword evidence="8" id="KW-1185">Reference proteome</keyword>
<feature type="domain" description="D-isomer specific 2-hydroxyacid dehydrogenase catalytic" evidence="5">
    <location>
        <begin position="5"/>
        <end position="308"/>
    </location>
</feature>
<dbReference type="PANTHER" id="PTHR42789">
    <property type="entry name" value="D-ISOMER SPECIFIC 2-HYDROXYACID DEHYDROGENASE FAMILY PROTEIN (AFU_ORTHOLOGUE AFUA_6G10090)"/>
    <property type="match status" value="1"/>
</dbReference>
<dbReference type="FunFam" id="3.40.50.720:FF:000041">
    <property type="entry name" value="D-3-phosphoglycerate dehydrogenase"/>
    <property type="match status" value="1"/>
</dbReference>
<proteinExistence type="inferred from homology"/>
<dbReference type="InterPro" id="IPR029753">
    <property type="entry name" value="D-isomer_DH_CS"/>
</dbReference>
<dbReference type="CDD" id="cd12173">
    <property type="entry name" value="PGDH_4"/>
    <property type="match status" value="1"/>
</dbReference>
<dbReference type="AlphaFoldDB" id="A0A1A6C8H5"/>